<dbReference type="InterPro" id="IPR003439">
    <property type="entry name" value="ABC_transporter-like_ATP-bd"/>
</dbReference>
<keyword evidence="15" id="KW-1185">Reference proteome</keyword>
<dbReference type="InterPro" id="IPR027417">
    <property type="entry name" value="P-loop_NTPase"/>
</dbReference>
<evidence type="ECO:0000313" key="14">
    <source>
        <dbReference type="EMBL" id="TID19300.1"/>
    </source>
</evidence>
<evidence type="ECO:0000256" key="3">
    <source>
        <dbReference type="ARBA" id="ARBA00022692"/>
    </source>
</evidence>
<feature type="transmembrane region" description="Helical" evidence="11">
    <location>
        <begin position="586"/>
        <end position="612"/>
    </location>
</feature>
<dbReference type="InterPro" id="IPR003593">
    <property type="entry name" value="AAA+_ATPase"/>
</dbReference>
<dbReference type="CDD" id="cd03250">
    <property type="entry name" value="ABCC_MRP_domain1"/>
    <property type="match status" value="1"/>
</dbReference>
<evidence type="ECO:0000259" key="12">
    <source>
        <dbReference type="PROSITE" id="PS50893"/>
    </source>
</evidence>
<keyword evidence="2" id="KW-0813">Transport</keyword>
<feature type="domain" description="ABC transporter" evidence="12">
    <location>
        <begin position="1392"/>
        <end position="1666"/>
    </location>
</feature>
<dbReference type="InterPro" id="IPR036640">
    <property type="entry name" value="ABC1_TM_sf"/>
</dbReference>
<feature type="transmembrane region" description="Helical" evidence="11">
    <location>
        <begin position="325"/>
        <end position="344"/>
    </location>
</feature>
<organism evidence="14 15">
    <name type="scientific">Pichia inconspicua</name>
    <dbReference type="NCBI Taxonomy" id="52247"/>
    <lineage>
        <taxon>Eukaryota</taxon>
        <taxon>Fungi</taxon>
        <taxon>Dikarya</taxon>
        <taxon>Ascomycota</taxon>
        <taxon>Saccharomycotina</taxon>
        <taxon>Pichiomycetes</taxon>
        <taxon>Pichiales</taxon>
        <taxon>Pichiaceae</taxon>
        <taxon>Pichia</taxon>
    </lineage>
</organism>
<evidence type="ECO:0000256" key="11">
    <source>
        <dbReference type="SAM" id="Phobius"/>
    </source>
</evidence>
<evidence type="ECO:0000256" key="8">
    <source>
        <dbReference type="ARBA" id="ARBA00023136"/>
    </source>
</evidence>
<dbReference type="OrthoDB" id="6500128at2759"/>
<dbReference type="PROSITE" id="PS50893">
    <property type="entry name" value="ABC_TRANSPORTER_2"/>
    <property type="match status" value="2"/>
</dbReference>
<feature type="region of interest" description="Disordered" evidence="10">
    <location>
        <begin position="419"/>
        <end position="457"/>
    </location>
</feature>
<dbReference type="PANTHER" id="PTHR24223:SF353">
    <property type="entry name" value="ABC TRANSPORTER ATP-BINDING PROTEIN_PERMEASE VMR1-RELATED"/>
    <property type="match status" value="1"/>
</dbReference>
<feature type="transmembrane region" description="Helical" evidence="11">
    <location>
        <begin position="506"/>
        <end position="524"/>
    </location>
</feature>
<dbReference type="GO" id="GO:0000329">
    <property type="term" value="C:fungal-type vacuole membrane"/>
    <property type="evidence" value="ECO:0007669"/>
    <property type="project" value="TreeGrafter"/>
</dbReference>
<proteinExistence type="predicted"/>
<keyword evidence="9" id="KW-0325">Glycoprotein</keyword>
<dbReference type="InterPro" id="IPR017871">
    <property type="entry name" value="ABC_transporter-like_CS"/>
</dbReference>
<sequence>MSNNTCSLWQIDDFSQCARHRLLESKLPFALILISIIFAIYTTLSNNSSNQPIKLPTDDEQTESTSLLDDHQDYGSIQNNSSQNIVDKHFNMKYISINNEGSPKITVISKFRSNYDRILLFLQGLLLFIQFSISLTPFLIPKLANEWIYSPSTPYYNLSFWAYIFILTSIRIYYSATGIPLNLPNIWYHTFNLIFISLFITFFLFRSALLHHTSKFAANFYIIQFTINVLLFILQGLDRFSDRPVSIFLTEGIDPSPEPISCFFQIISYSWLNPMIAKAQKISPTLNDIWSLKLEDNAYPSLIRFHNLKAFNSFSFNLFYQFRKLFFYQSVATSIEAVLTFFPSMLLKKILEYVESPDTESASFAWLLVILMTFSAPIQAALSGRGLFLGRRVCTRMRAILIGEVYAKALRRQGTISMKSEKEDKPIEGSNDPNSATTLVDTADTKKEDDNDDDDSKPRDLGSIINLIAVDSFKVSEICGYLHYFVNSFVMTVIAISVLYSLLGWAALAGAATIIIMSPFNYKLSMILGEYQKKMLKVTDKRIQKLNEAFQNIRIIKYFAWESKFAEQIIAVRELELQILLKRCTIWVVASFLWFITPTLVCLVAFYCYTIIGGHKLTTPIAFTSLSLFNLLRTPLDQFADMLSFVIQSKVSLDRIAAFLQEEETTKYDQLNVTRDANSPEIGFQNATFAWSKTNNSDFKLRDIDIAFKKNKLNVVIGPTGSGKTSLLLALLGEMSLISGKVFLPGLQPRDDLVVNTETGLTESVAYCSQSAWLLNGTIRENILFASKFDENRYQQTIEACGLKRDFEILAGGDQTEIGEKGITLSGGQKQRISLARALYSNAAYVLLDDCLSAVDSHTAVHIYENCITGPLMLNRTCILVSHNVSLTIKDAGYVVVMDNGRVKAQGDVETLLQQKVFDDDTIAAVTMSRSASTATLNKLTPDVTQSASNHANVLSTTPAQLAADPNADQLDSSPVDAEGVIDSSGKLIDEETKSEGSVSWDVYMIYIKLFGGAPLYLAIATVFILYQGINIYQSYWLRLWAMMESEKDGANFTSLTSNVTSDMQMRASFNYEAVYSYVSNLVRSIEWNKPILRTSFNNFNVAKLDTIHSTMYYLVIYSIIGVIFALIGSVRVFLVYFGGVNVSRKIFKQLLFKILRAESRFFDSTPIGRIMNRFSKDIEGIDQELAPYAEALVVTLIGCVSTILLITWITPLFLIFGVFVSVLFLNVGRLYLKLSRELKRFESITRSPINQHFTETLTGVTTIRAYGDEKRFISQNLQKIDQNNRPFFFVWVNNRWMAFRADVIGSLVVAMSCALSVMSARYIDAGLAGISLSFSTTFAMNAVWLLRCYANVEININSVERVQEYIDEVKQESAIETEFDPHFSWPSKGEIEVKNLSLKYAPHLPLVIKDISFHISPGEKVGVVGRTGAGKSTIITSFFRFIEPTSGSIIIDGVDICKIGLDSLRRGLAIIPQEPTLFTGTLRSNLDMFDEYKDVDIYESLRRVGLISVDEFNSLKTILESGQSIDALKKNFSNSSSTDSSGVTQGEEENINKFIDLESEVTENGGNLSQGERQLVCLARSLLKRPKILLLDEATASIDYETDAKIQTTIREEFSESTILTIAHRLKTIIDYDKILVLDHGEVQEYDHPYTLITKAGSQFQSMCQDTGEFDDLVRLAKEAYQTKH</sequence>
<dbReference type="PROSITE" id="PS50929">
    <property type="entry name" value="ABC_TM1F"/>
    <property type="match status" value="2"/>
</dbReference>
<dbReference type="InterPro" id="IPR011527">
    <property type="entry name" value="ABC1_TM_dom"/>
</dbReference>
<keyword evidence="8 11" id="KW-0472">Membrane</keyword>
<accession>A0A4T0WZ39</accession>
<feature type="transmembrane region" description="Helical" evidence="11">
    <location>
        <begin position="364"/>
        <end position="388"/>
    </location>
</feature>
<evidence type="ECO:0000256" key="6">
    <source>
        <dbReference type="ARBA" id="ARBA00022840"/>
    </source>
</evidence>
<feature type="transmembrane region" description="Helical" evidence="11">
    <location>
        <begin position="155"/>
        <end position="174"/>
    </location>
</feature>
<dbReference type="FunFam" id="3.40.50.300:FF:000825">
    <property type="entry name" value="ABC bile acid transporter"/>
    <property type="match status" value="1"/>
</dbReference>
<reference evidence="14 15" key="1">
    <citation type="journal article" date="2019" name="Front. Genet.">
        <title>Whole-Genome Sequencing of the Opportunistic Yeast Pathogen Candida inconspicua Uncovers Its Hybrid Origin.</title>
        <authorList>
            <person name="Mixao V."/>
            <person name="Hansen A.P."/>
            <person name="Saus E."/>
            <person name="Boekhout T."/>
            <person name="Lass-Florl C."/>
            <person name="Gabaldon T."/>
        </authorList>
    </citation>
    <scope>NUCLEOTIDE SEQUENCE [LARGE SCALE GENOMIC DNA]</scope>
    <source>
        <strain evidence="14 15">CBS 180</strain>
    </source>
</reference>
<dbReference type="Pfam" id="PF00005">
    <property type="entry name" value="ABC_tran"/>
    <property type="match status" value="2"/>
</dbReference>
<keyword evidence="5" id="KW-0547">Nucleotide-binding</keyword>
<dbReference type="CDD" id="cd03244">
    <property type="entry name" value="ABCC_MRP_domain2"/>
    <property type="match status" value="1"/>
</dbReference>
<evidence type="ECO:0000259" key="13">
    <source>
        <dbReference type="PROSITE" id="PS50929"/>
    </source>
</evidence>
<gene>
    <name evidence="14" type="ORF">CANINC_003729</name>
</gene>
<dbReference type="SUPFAM" id="SSF52540">
    <property type="entry name" value="P-loop containing nucleoside triphosphate hydrolases"/>
    <property type="match status" value="2"/>
</dbReference>
<feature type="transmembrane region" description="Helical" evidence="11">
    <location>
        <begin position="186"/>
        <end position="205"/>
    </location>
</feature>
<feature type="transmembrane region" description="Helical" evidence="11">
    <location>
        <begin position="27"/>
        <end position="44"/>
    </location>
</feature>
<comment type="caution">
    <text evidence="14">The sequence shown here is derived from an EMBL/GenBank/DDBJ whole genome shotgun (WGS) entry which is preliminary data.</text>
</comment>
<evidence type="ECO:0000256" key="4">
    <source>
        <dbReference type="ARBA" id="ARBA00022737"/>
    </source>
</evidence>
<evidence type="ECO:0000256" key="5">
    <source>
        <dbReference type="ARBA" id="ARBA00022741"/>
    </source>
</evidence>
<feature type="transmembrane region" description="Helical" evidence="11">
    <location>
        <begin position="1213"/>
        <end position="1233"/>
    </location>
</feature>
<keyword evidence="7 11" id="KW-1133">Transmembrane helix</keyword>
<keyword evidence="4" id="KW-0677">Repeat</keyword>
<feature type="transmembrane region" description="Helical" evidence="11">
    <location>
        <begin position="217"/>
        <end position="234"/>
    </location>
</feature>
<evidence type="ECO:0000256" key="2">
    <source>
        <dbReference type="ARBA" id="ARBA00022448"/>
    </source>
</evidence>
<feature type="domain" description="ABC transmembrane type-1" evidence="13">
    <location>
        <begin position="331"/>
        <end position="648"/>
    </location>
</feature>
<dbReference type="STRING" id="52247.A0A4T0WZ39"/>
<dbReference type="InterPro" id="IPR050173">
    <property type="entry name" value="ABC_transporter_C-like"/>
</dbReference>
<dbReference type="GO" id="GO:0140359">
    <property type="term" value="F:ABC-type transporter activity"/>
    <property type="evidence" value="ECO:0007669"/>
    <property type="project" value="InterPro"/>
</dbReference>
<protein>
    <submittedName>
        <fullName evidence="14">Uncharacterized protein</fullName>
    </submittedName>
</protein>
<dbReference type="GO" id="GO:0016887">
    <property type="term" value="F:ATP hydrolysis activity"/>
    <property type="evidence" value="ECO:0007669"/>
    <property type="project" value="InterPro"/>
</dbReference>
<dbReference type="SMART" id="SM00382">
    <property type="entry name" value="AAA"/>
    <property type="match status" value="2"/>
</dbReference>
<dbReference type="Pfam" id="PF00664">
    <property type="entry name" value="ABC_membrane"/>
    <property type="match status" value="2"/>
</dbReference>
<dbReference type="GO" id="GO:0005524">
    <property type="term" value="F:ATP binding"/>
    <property type="evidence" value="ECO:0007669"/>
    <property type="project" value="UniProtKB-KW"/>
</dbReference>
<dbReference type="CDD" id="cd18596">
    <property type="entry name" value="ABC_6TM_VMR1_D1_like"/>
    <property type="match status" value="1"/>
</dbReference>
<feature type="transmembrane region" description="Helical" evidence="11">
    <location>
        <begin position="1112"/>
        <end position="1139"/>
    </location>
</feature>
<dbReference type="EMBL" id="SELW01000597">
    <property type="protein sequence ID" value="TID19300.1"/>
    <property type="molecule type" value="Genomic_DNA"/>
</dbReference>
<dbReference type="PANTHER" id="PTHR24223">
    <property type="entry name" value="ATP-BINDING CASSETTE SUB-FAMILY C"/>
    <property type="match status" value="1"/>
</dbReference>
<dbReference type="Gene3D" id="1.20.1560.10">
    <property type="entry name" value="ABC transporter type 1, transmembrane domain"/>
    <property type="match status" value="2"/>
</dbReference>
<dbReference type="CDD" id="cd18604">
    <property type="entry name" value="ABC_6TM_VMR1_D2_like"/>
    <property type="match status" value="1"/>
</dbReference>
<feature type="domain" description="ABC transporter" evidence="12">
    <location>
        <begin position="682"/>
        <end position="925"/>
    </location>
</feature>
<dbReference type="Proteomes" id="UP000307173">
    <property type="component" value="Unassembled WGS sequence"/>
</dbReference>
<feature type="compositionally biased region" description="Polar residues" evidence="10">
    <location>
        <begin position="431"/>
        <end position="440"/>
    </location>
</feature>
<feature type="transmembrane region" description="Helical" evidence="11">
    <location>
        <begin position="118"/>
        <end position="140"/>
    </location>
</feature>
<keyword evidence="6" id="KW-0067">ATP-binding</keyword>
<feature type="transmembrane region" description="Helical" evidence="11">
    <location>
        <begin position="1010"/>
        <end position="1030"/>
    </location>
</feature>
<evidence type="ECO:0000256" key="10">
    <source>
        <dbReference type="SAM" id="MobiDB-lite"/>
    </source>
</evidence>
<evidence type="ECO:0000256" key="9">
    <source>
        <dbReference type="ARBA" id="ARBA00023180"/>
    </source>
</evidence>
<evidence type="ECO:0000256" key="7">
    <source>
        <dbReference type="ARBA" id="ARBA00022989"/>
    </source>
</evidence>
<comment type="subcellular location">
    <subcellularLocation>
        <location evidence="1">Membrane</location>
        <topology evidence="1">Multi-pass membrane protein</topology>
    </subcellularLocation>
</comment>
<evidence type="ECO:0000313" key="15">
    <source>
        <dbReference type="Proteomes" id="UP000307173"/>
    </source>
</evidence>
<feature type="transmembrane region" description="Helical" evidence="11">
    <location>
        <begin position="1304"/>
        <end position="1321"/>
    </location>
</feature>
<evidence type="ECO:0000256" key="1">
    <source>
        <dbReference type="ARBA" id="ARBA00004141"/>
    </source>
</evidence>
<dbReference type="PROSITE" id="PS00211">
    <property type="entry name" value="ABC_TRANSPORTER_1"/>
    <property type="match status" value="2"/>
</dbReference>
<keyword evidence="3 11" id="KW-0812">Transmembrane</keyword>
<name>A0A4T0WZ39_9ASCO</name>
<dbReference type="Gene3D" id="3.40.50.300">
    <property type="entry name" value="P-loop containing nucleotide triphosphate hydrolases"/>
    <property type="match status" value="2"/>
</dbReference>
<feature type="transmembrane region" description="Helical" evidence="11">
    <location>
        <begin position="481"/>
        <end position="500"/>
    </location>
</feature>
<feature type="domain" description="ABC transmembrane type-1" evidence="13">
    <location>
        <begin position="1088"/>
        <end position="1354"/>
    </location>
</feature>
<dbReference type="SUPFAM" id="SSF90123">
    <property type="entry name" value="ABC transporter transmembrane region"/>
    <property type="match status" value="2"/>
</dbReference>